<proteinExistence type="predicted"/>
<reference evidence="1 2" key="1">
    <citation type="submission" date="2020-02" db="EMBL/GenBank/DDBJ databases">
        <title>Complete genome of Muricauda sp. 501str8.</title>
        <authorList>
            <person name="Dong B."/>
            <person name="Zhu S."/>
            <person name="Yang J."/>
            <person name="Chen J."/>
        </authorList>
    </citation>
    <scope>NUCLEOTIDE SEQUENCE [LARGE SCALE GENOMIC DNA]</scope>
    <source>
        <strain evidence="1 2">501str8</strain>
    </source>
</reference>
<keyword evidence="2" id="KW-1185">Reference proteome</keyword>
<evidence type="ECO:0000313" key="1">
    <source>
        <dbReference type="EMBL" id="QII45770.1"/>
    </source>
</evidence>
<sequence length="61" mass="6222">MKNLANLKGVRILGKAQQKGVQGGASSACDGSCSGIGSKCLYYCNGFTYKGICTAQGCIVV</sequence>
<dbReference type="KEGG" id="mut:GVT53_14140"/>
<organism evidence="1 2">
    <name type="scientific">Flagellimonas oceani</name>
    <dbReference type="NCBI Taxonomy" id="2698672"/>
    <lineage>
        <taxon>Bacteria</taxon>
        <taxon>Pseudomonadati</taxon>
        <taxon>Bacteroidota</taxon>
        <taxon>Flavobacteriia</taxon>
        <taxon>Flavobacteriales</taxon>
        <taxon>Flavobacteriaceae</taxon>
        <taxon>Flagellimonas</taxon>
    </lineage>
</organism>
<gene>
    <name evidence="1" type="ORF">GVT53_14140</name>
</gene>
<name>A0A6G7J509_9FLAO</name>
<dbReference type="RefSeq" id="WP_166249158.1">
    <property type="nucleotide sequence ID" value="NZ_CP049616.1"/>
</dbReference>
<accession>A0A6G7J509</accession>
<dbReference type="Proteomes" id="UP000502928">
    <property type="component" value="Chromosome"/>
</dbReference>
<evidence type="ECO:0000313" key="2">
    <source>
        <dbReference type="Proteomes" id="UP000502928"/>
    </source>
</evidence>
<dbReference type="EMBL" id="CP049616">
    <property type="protein sequence ID" value="QII45770.1"/>
    <property type="molecule type" value="Genomic_DNA"/>
</dbReference>
<dbReference type="AlphaFoldDB" id="A0A6G7J509"/>
<protein>
    <submittedName>
        <fullName evidence="1">Uncharacterized protein</fullName>
    </submittedName>
</protein>